<reference evidence="2 3" key="1">
    <citation type="submission" date="2020-08" db="EMBL/GenBank/DDBJ databases">
        <title>Genomic Encyclopedia of Type Strains, Phase IV (KMG-V): Genome sequencing to study the core and pangenomes of soil and plant-associated prokaryotes.</title>
        <authorList>
            <person name="Whitman W."/>
        </authorList>
    </citation>
    <scope>NUCLEOTIDE SEQUENCE [LARGE SCALE GENOMIC DNA]</scope>
    <source>
        <strain evidence="2 3">D1</strain>
    </source>
</reference>
<keyword evidence="1" id="KW-0472">Membrane</keyword>
<evidence type="ECO:0000313" key="3">
    <source>
        <dbReference type="Proteomes" id="UP000590564"/>
    </source>
</evidence>
<protein>
    <submittedName>
        <fullName evidence="2">Magnesium-transporting ATPase (P-type)</fullName>
    </submittedName>
</protein>
<dbReference type="Proteomes" id="UP000590564">
    <property type="component" value="Unassembled WGS sequence"/>
</dbReference>
<accession>A0A7J9SF40</accession>
<feature type="transmembrane region" description="Helical" evidence="1">
    <location>
        <begin position="107"/>
        <end position="128"/>
    </location>
</feature>
<dbReference type="RefSeq" id="WP_184232069.1">
    <property type="nucleotide sequence ID" value="NZ_JACHED010000005.1"/>
</dbReference>
<feature type="transmembrane region" description="Helical" evidence="1">
    <location>
        <begin position="155"/>
        <end position="179"/>
    </location>
</feature>
<comment type="caution">
    <text evidence="2">The sequence shown here is derived from an EMBL/GenBank/DDBJ whole genome shotgun (WGS) entry which is preliminary data.</text>
</comment>
<keyword evidence="1" id="KW-0812">Transmembrane</keyword>
<dbReference type="EMBL" id="JACHED010000005">
    <property type="protein sequence ID" value="MBB6497789.1"/>
    <property type="molecule type" value="Genomic_DNA"/>
</dbReference>
<feature type="transmembrane region" description="Helical" evidence="1">
    <location>
        <begin position="64"/>
        <end position="87"/>
    </location>
</feature>
<keyword evidence="1" id="KW-1133">Transmembrane helix</keyword>
<name>A0A7J9SF40_METMI</name>
<feature type="transmembrane region" description="Helical" evidence="1">
    <location>
        <begin position="20"/>
        <end position="44"/>
    </location>
</feature>
<gene>
    <name evidence="2" type="ORF">HNP96_001848</name>
</gene>
<evidence type="ECO:0000256" key="1">
    <source>
        <dbReference type="SAM" id="Phobius"/>
    </source>
</evidence>
<organism evidence="2 3">
    <name type="scientific">Methanococcus maripaludis</name>
    <name type="common">Methanococcus deltae</name>
    <dbReference type="NCBI Taxonomy" id="39152"/>
    <lineage>
        <taxon>Archaea</taxon>
        <taxon>Methanobacteriati</taxon>
        <taxon>Methanobacteriota</taxon>
        <taxon>Methanomada group</taxon>
        <taxon>Methanococci</taxon>
        <taxon>Methanococcales</taxon>
        <taxon>Methanococcaceae</taxon>
        <taxon>Methanococcus</taxon>
    </lineage>
</organism>
<proteinExistence type="predicted"/>
<sequence length="201" mass="22967">MTTREDNGNKGTYGKIIEFYQLHFMAFDLLTSILVFILLILFMISPDKTLLNWLFETKCGYYSFITTISVTLLGFIITGISILIIFLSEKRFKPIRQNSLHEKIYAVYFRTILYLSILTVLAIVGYLVNFPSLTGIDLNNIFSIAGALKIGNTAYLILFNVLIFYSVVLLSILASFGLYRCMWILKRVIKISIKIPGDDNK</sequence>
<dbReference type="AlphaFoldDB" id="A0A7J9SF40"/>
<evidence type="ECO:0000313" key="2">
    <source>
        <dbReference type="EMBL" id="MBB6497789.1"/>
    </source>
</evidence>